<dbReference type="Proteomes" id="UP000019384">
    <property type="component" value="Unassembled WGS sequence"/>
</dbReference>
<dbReference type="GO" id="GO:1903574">
    <property type="term" value="P:negative regulation of cellular response to amino acid starvation"/>
    <property type="evidence" value="ECO:0007669"/>
    <property type="project" value="EnsemblFungi"/>
</dbReference>
<dbReference type="CDD" id="cd04652">
    <property type="entry name" value="LbH_eIF2B_gamma_C"/>
    <property type="match status" value="1"/>
</dbReference>
<evidence type="ECO:0000256" key="4">
    <source>
        <dbReference type="ARBA" id="ARBA00022540"/>
    </source>
</evidence>
<evidence type="ECO:0000256" key="2">
    <source>
        <dbReference type="ARBA" id="ARBA00007878"/>
    </source>
</evidence>
<organism evidence="11 12">
    <name type="scientific">Kuraishia capsulata CBS 1993</name>
    <dbReference type="NCBI Taxonomy" id="1382522"/>
    <lineage>
        <taxon>Eukaryota</taxon>
        <taxon>Fungi</taxon>
        <taxon>Dikarya</taxon>
        <taxon>Ascomycota</taxon>
        <taxon>Saccharomycotina</taxon>
        <taxon>Pichiomycetes</taxon>
        <taxon>Pichiales</taxon>
        <taxon>Pichiaceae</taxon>
        <taxon>Kuraishia</taxon>
    </lineage>
</organism>
<dbReference type="GO" id="GO:0005085">
    <property type="term" value="F:guanyl-nucleotide exchange factor activity"/>
    <property type="evidence" value="ECO:0007669"/>
    <property type="project" value="EnsemblFungi"/>
</dbReference>
<feature type="compositionally biased region" description="Acidic residues" evidence="9">
    <location>
        <begin position="416"/>
        <end position="450"/>
    </location>
</feature>
<keyword evidence="3" id="KW-0963">Cytoplasm</keyword>
<comment type="subunit">
    <text evidence="8">Component of the translation initiation factor 2B (eIF2B) complex which is a heterodecamer of two sets of five different subunits: alpha, beta, gamma, delta and epsilon. Subunits alpha, beta and delta comprise a regulatory subcomplex and subunits epsilon and gamma comprise a catalytic subcomplex. Within the complex, the hexameric regulatory complex resides at the center, with the two heterodimeric catalytic subcomplexes bound on opposite sides.</text>
</comment>
<dbReference type="OrthoDB" id="10250549at2759"/>
<name>W6MG71_9ASCO</name>
<reference evidence="11" key="1">
    <citation type="submission" date="2013-12" db="EMBL/GenBank/DDBJ databases">
        <authorList>
            <person name="Genoscope - CEA"/>
        </authorList>
    </citation>
    <scope>NUCLEOTIDE SEQUENCE</scope>
    <source>
        <strain evidence="11">CBS 1993</strain>
    </source>
</reference>
<dbReference type="GO" id="GO:0005851">
    <property type="term" value="C:eukaryotic translation initiation factor 2B complex"/>
    <property type="evidence" value="ECO:0007669"/>
    <property type="project" value="EnsemblFungi"/>
</dbReference>
<keyword evidence="12" id="KW-1185">Reference proteome</keyword>
<evidence type="ECO:0000259" key="10">
    <source>
        <dbReference type="Pfam" id="PF25084"/>
    </source>
</evidence>
<evidence type="ECO:0000256" key="1">
    <source>
        <dbReference type="ARBA" id="ARBA00004514"/>
    </source>
</evidence>
<dbReference type="GO" id="GO:0002183">
    <property type="term" value="P:cytoplasmic translational initiation"/>
    <property type="evidence" value="ECO:0007669"/>
    <property type="project" value="TreeGrafter"/>
</dbReference>
<evidence type="ECO:0000256" key="8">
    <source>
        <dbReference type="ARBA" id="ARBA00046432"/>
    </source>
</evidence>
<dbReference type="GO" id="GO:0003743">
    <property type="term" value="F:translation initiation factor activity"/>
    <property type="evidence" value="ECO:0007669"/>
    <property type="project" value="UniProtKB-KW"/>
</dbReference>
<evidence type="ECO:0000256" key="9">
    <source>
        <dbReference type="SAM" id="MobiDB-lite"/>
    </source>
</evidence>
<dbReference type="RefSeq" id="XP_022456766.1">
    <property type="nucleotide sequence ID" value="XM_022605282.1"/>
</dbReference>
<dbReference type="Gene3D" id="3.90.550.10">
    <property type="entry name" value="Spore Coat Polysaccharide Biosynthesis Protein SpsA, Chain A"/>
    <property type="match status" value="1"/>
</dbReference>
<dbReference type="SUPFAM" id="SSF53448">
    <property type="entry name" value="Nucleotide-diphospho-sugar transferases"/>
    <property type="match status" value="1"/>
</dbReference>
<dbReference type="STRING" id="1382522.W6MG71"/>
<keyword evidence="5" id="KW-0648">Protein biosynthesis</keyword>
<dbReference type="PANTHER" id="PTHR45989:SF1">
    <property type="entry name" value="TRANSLATION INITIATION FACTOR EIF-2B SUBUNIT GAMMA"/>
    <property type="match status" value="1"/>
</dbReference>
<dbReference type="Pfam" id="PF25084">
    <property type="entry name" value="LbH_EIF2B"/>
    <property type="match status" value="1"/>
</dbReference>
<comment type="similarity">
    <text evidence="2">Belongs to the eIF-2B gamma/epsilon subunits family.</text>
</comment>
<dbReference type="AlphaFoldDB" id="W6MG71"/>
<dbReference type="InterPro" id="IPR029044">
    <property type="entry name" value="Nucleotide-diphossugar_trans"/>
</dbReference>
<dbReference type="InterPro" id="IPR056764">
    <property type="entry name" value="LbH_EIF2B3/5"/>
</dbReference>
<dbReference type="GO" id="GO:0005829">
    <property type="term" value="C:cytosol"/>
    <property type="evidence" value="ECO:0007669"/>
    <property type="project" value="UniProtKB-SubCell"/>
</dbReference>
<accession>W6MG71</accession>
<keyword evidence="4" id="KW-0396">Initiation factor</keyword>
<evidence type="ECO:0000256" key="3">
    <source>
        <dbReference type="ARBA" id="ARBA00022490"/>
    </source>
</evidence>
<protein>
    <recommendedName>
        <fullName evidence="6">Translation initiation factor eIF2B subunit gamma</fullName>
    </recommendedName>
    <alternativeName>
        <fullName evidence="7">eIF2B GDP-GTP exchange factor subunit gamma</fullName>
    </alternativeName>
</protein>
<dbReference type="GeneID" id="34518154"/>
<dbReference type="EMBL" id="HG793125">
    <property type="protein sequence ID" value="CDK24751.1"/>
    <property type="molecule type" value="Genomic_DNA"/>
</dbReference>
<dbReference type="Gene3D" id="2.160.10.10">
    <property type="entry name" value="Hexapeptide repeat proteins"/>
    <property type="match status" value="1"/>
</dbReference>
<gene>
    <name evidence="11" type="ORF">KUCA_T00000717001</name>
</gene>
<reference evidence="11" key="2">
    <citation type="submission" date="2014-02" db="EMBL/GenBank/DDBJ databases">
        <title>Complete DNA sequence of /Kuraishia capsulata/ illustrates novel genomic features among budding yeasts (/Saccharomycotina/).</title>
        <authorList>
            <person name="Morales L."/>
            <person name="Noel B."/>
            <person name="Porcel B."/>
            <person name="Marcet-Houben M."/>
            <person name="Hullo M-F."/>
            <person name="Sacerdot C."/>
            <person name="Tekaia F."/>
            <person name="Leh-Louis V."/>
            <person name="Despons L."/>
            <person name="Khanna V."/>
            <person name="Aury J-M."/>
            <person name="Barbe V."/>
            <person name="Couloux A."/>
            <person name="Labadie K."/>
            <person name="Pelletier E."/>
            <person name="Souciet J-L."/>
            <person name="Boekhout T."/>
            <person name="Gabaldon T."/>
            <person name="Wincker P."/>
            <person name="Dujon B."/>
        </authorList>
    </citation>
    <scope>NUCLEOTIDE SEQUENCE</scope>
    <source>
        <strain evidence="11">CBS 1993</strain>
    </source>
</reference>
<evidence type="ECO:0000313" key="11">
    <source>
        <dbReference type="EMBL" id="CDK24751.1"/>
    </source>
</evidence>
<feature type="region of interest" description="Disordered" evidence="9">
    <location>
        <begin position="414"/>
        <end position="450"/>
    </location>
</feature>
<dbReference type="InterPro" id="IPR051960">
    <property type="entry name" value="eIF2B_gamma"/>
</dbReference>
<sequence>MEFHAVIFCGDGSDLAPFSATRESGIPKASLPIANRAMLEYVLEWCDQAPFKQVTVACNKDDGSIAKIVETYKAKRDPELVQSSGMDYFLFESSNTGSALTALKDRLNMDTVILPCDFITDLPPQVLIEAYRSRDDVDLGMGVHYNNTLENLDKKTLKTGYTIYATQEDGSICLLDLYSKQSVSVSKALKVRTQMLWRFPRASVSTKLLDSSIFFFSKKVPKILEEEKVAVAGRSITKVKRELARRSWKHGDPKETLGLFIAPDVCTFARCNNLAVYMEVNRWFLKAMAKNIAGAGHGHMAPKEKGAATVGADSLVGDGTELGERTSVKRSVVGKNCRIGKRCRLTGCILMDNVVLEDDVQLENCIVGLGAQLHSKCRLTNCNVEGSYIVAKSTQVKGETLLNITLSGLVNVNTDSSDEYDSEAEGDSDNSYDDDRLEEFEDDIDDGLFG</sequence>
<comment type="subcellular location">
    <subcellularLocation>
        <location evidence="1">Cytoplasm</location>
        <location evidence="1">Cytosol</location>
    </subcellularLocation>
</comment>
<evidence type="ECO:0000256" key="5">
    <source>
        <dbReference type="ARBA" id="ARBA00022917"/>
    </source>
</evidence>
<proteinExistence type="inferred from homology"/>
<evidence type="ECO:0000256" key="6">
    <source>
        <dbReference type="ARBA" id="ARBA00044196"/>
    </source>
</evidence>
<evidence type="ECO:0000313" key="12">
    <source>
        <dbReference type="Proteomes" id="UP000019384"/>
    </source>
</evidence>
<dbReference type="PANTHER" id="PTHR45989">
    <property type="entry name" value="TRANSLATION INITIATION FACTOR EIF-2B SUBUNIT GAMMA"/>
    <property type="match status" value="1"/>
</dbReference>
<evidence type="ECO:0000256" key="7">
    <source>
        <dbReference type="ARBA" id="ARBA00044229"/>
    </source>
</evidence>
<dbReference type="GO" id="GO:0006446">
    <property type="term" value="P:regulation of translational initiation"/>
    <property type="evidence" value="ECO:0007669"/>
    <property type="project" value="EnsemblFungi"/>
</dbReference>
<feature type="domain" description="EIF2B subunit epsilon/gamma LbH" evidence="10">
    <location>
        <begin position="307"/>
        <end position="384"/>
    </location>
</feature>
<dbReference type="HOGENOM" id="CLU_016743_3_0_1"/>